<evidence type="ECO:0000313" key="2">
    <source>
        <dbReference type="Proteomes" id="UP000235649"/>
    </source>
</evidence>
<protein>
    <recommendedName>
        <fullName evidence="3">Mor transcription activator domain-containing protein</fullName>
    </recommendedName>
</protein>
<dbReference type="AlphaFoldDB" id="A0A2N7ASZ2"/>
<organism evidence="1 2">
    <name type="scientific">Companilactobacillus nuruki</name>
    <dbReference type="NCBI Taxonomy" id="1993540"/>
    <lineage>
        <taxon>Bacteria</taxon>
        <taxon>Bacillati</taxon>
        <taxon>Bacillota</taxon>
        <taxon>Bacilli</taxon>
        <taxon>Lactobacillales</taxon>
        <taxon>Lactobacillaceae</taxon>
        <taxon>Companilactobacillus</taxon>
    </lineage>
</organism>
<dbReference type="OrthoDB" id="2200281at2"/>
<gene>
    <name evidence="1" type="ORF">CBP76_08905</name>
</gene>
<dbReference type="Proteomes" id="UP000235649">
    <property type="component" value="Unassembled WGS sequence"/>
</dbReference>
<accession>A0A2N7ASZ2</accession>
<keyword evidence="2" id="KW-1185">Reference proteome</keyword>
<name>A0A2N7ASZ2_9LACO</name>
<reference evidence="1 2" key="1">
    <citation type="submission" date="2017-05" db="EMBL/GenBank/DDBJ databases">
        <title>Lactobacillus nurukis nov., sp. nov., isolated from nuruk.</title>
        <authorList>
            <person name="Kim S.-J."/>
        </authorList>
    </citation>
    <scope>NUCLEOTIDE SEQUENCE [LARGE SCALE GENOMIC DNA]</scope>
    <source>
        <strain evidence="1 2">SYF10-1a</strain>
    </source>
</reference>
<dbReference type="SUPFAM" id="SSF46689">
    <property type="entry name" value="Homeodomain-like"/>
    <property type="match status" value="1"/>
</dbReference>
<proteinExistence type="predicted"/>
<dbReference type="InterPro" id="IPR009057">
    <property type="entry name" value="Homeodomain-like_sf"/>
</dbReference>
<dbReference type="EMBL" id="NIPR01000034">
    <property type="protein sequence ID" value="PMD68809.1"/>
    <property type="molecule type" value="Genomic_DNA"/>
</dbReference>
<evidence type="ECO:0000313" key="1">
    <source>
        <dbReference type="EMBL" id="PMD68809.1"/>
    </source>
</evidence>
<comment type="caution">
    <text evidence="1">The sequence shown here is derived from an EMBL/GenBank/DDBJ whole genome shotgun (WGS) entry which is preliminary data.</text>
</comment>
<sequence>MKNEVDYDLLNKSYKELVDIVGMENMLKIRDNFGGIQLQLPMRLYDPQAIKIKIKDKNLTAKEVRELSIKYGLSPRWFKQYGK</sequence>
<evidence type="ECO:0008006" key="3">
    <source>
        <dbReference type="Google" id="ProtNLM"/>
    </source>
</evidence>
<dbReference type="RefSeq" id="WP_102196549.1">
    <property type="nucleotide sequence ID" value="NZ_NIPR01000034.1"/>
</dbReference>